<keyword evidence="2" id="KW-1185">Reference proteome</keyword>
<reference evidence="1" key="1">
    <citation type="submission" date="2016-04" db="EMBL/GenBank/DDBJ databases">
        <authorList>
            <person name="Tabuchi Yagui T.R."/>
        </authorList>
    </citation>
    <scope>NUCLEOTIDE SEQUENCE [LARGE SCALE GENOMIC DNA]</scope>
    <source>
        <strain evidence="1">NIES-26</strain>
    </source>
</reference>
<name>A0A367Q4H9_9NOSO</name>
<organism evidence="1 2">
    <name type="scientific">Nostoc minutum NIES-26</name>
    <dbReference type="NCBI Taxonomy" id="1844469"/>
    <lineage>
        <taxon>Bacteria</taxon>
        <taxon>Bacillati</taxon>
        <taxon>Cyanobacteriota</taxon>
        <taxon>Cyanophyceae</taxon>
        <taxon>Nostocales</taxon>
        <taxon>Nostocaceae</taxon>
        <taxon>Nostoc</taxon>
    </lineage>
</organism>
<sequence length="107" mass="12149">MSFIKTSINLSSGVLSLFPLVMLSAKSKKNYKTHDYSQLIKGRDYVFESLHGGIEGHMTGIGKGLKPHDYIVLKHGSSIFRYQIAEIDYYSEPPDMWIALLKRVLVE</sequence>
<evidence type="ECO:0000313" key="2">
    <source>
        <dbReference type="Proteomes" id="UP000252107"/>
    </source>
</evidence>
<accession>A0A367Q4H9</accession>
<dbReference type="Proteomes" id="UP000252107">
    <property type="component" value="Unassembled WGS sequence"/>
</dbReference>
<evidence type="ECO:0000313" key="1">
    <source>
        <dbReference type="EMBL" id="RCJ18032.1"/>
    </source>
</evidence>
<dbReference type="EMBL" id="LXQD01000351">
    <property type="protein sequence ID" value="RCJ18032.1"/>
    <property type="molecule type" value="Genomic_DNA"/>
</dbReference>
<gene>
    <name evidence="1" type="ORF">A6770_33270</name>
</gene>
<proteinExistence type="predicted"/>
<protein>
    <submittedName>
        <fullName evidence="1">Uncharacterized protein</fullName>
    </submittedName>
</protein>
<dbReference type="AlphaFoldDB" id="A0A367Q4H9"/>
<comment type="caution">
    <text evidence="1">The sequence shown here is derived from an EMBL/GenBank/DDBJ whole genome shotgun (WGS) entry which is preliminary data.</text>
</comment>